<evidence type="ECO:0000256" key="7">
    <source>
        <dbReference type="ARBA" id="ARBA00022898"/>
    </source>
</evidence>
<dbReference type="InterPro" id="IPR027939">
    <property type="entry name" value="NMT1/THI5"/>
</dbReference>
<comment type="subunit">
    <text evidence="4">Homodimer.</text>
</comment>
<proteinExistence type="inferred from homology"/>
<evidence type="ECO:0000256" key="3">
    <source>
        <dbReference type="ARBA" id="ARBA00009406"/>
    </source>
</evidence>
<comment type="catalytic activity">
    <reaction evidence="11">
        <text>N(6)-(pyridoxal phosphate)-L-lysyl-[4-amino-5-hydroxymethyl-2-methylpyrimidine phosphate synthase] + L-histidyl-[4-amino-5-hydroxymethyl-2-methylpyrimidine phosphate synthase] + 2 Fe(3+) + 4 H2O = L-lysyl-[4-amino-5-hydroxymethyl-2-methylpyrimidine phosphate synthase] + (2S)-2-amino-5-hydroxy-4-oxopentanoyl-[4-amino-5-hydroxymethyl-2-methylpyrimidine phosphate synthase] + 4-amino-2-methyl-5-(phosphooxymethyl)pyrimidine + 3-oxopropanoate + 2 Fe(2+) + 2 H(+)</text>
        <dbReference type="Rhea" id="RHEA:65756"/>
        <dbReference type="Rhea" id="RHEA-COMP:16892"/>
        <dbReference type="Rhea" id="RHEA-COMP:16893"/>
        <dbReference type="Rhea" id="RHEA-COMP:16894"/>
        <dbReference type="Rhea" id="RHEA-COMP:16895"/>
        <dbReference type="ChEBI" id="CHEBI:15377"/>
        <dbReference type="ChEBI" id="CHEBI:15378"/>
        <dbReference type="ChEBI" id="CHEBI:29033"/>
        <dbReference type="ChEBI" id="CHEBI:29034"/>
        <dbReference type="ChEBI" id="CHEBI:29969"/>
        <dbReference type="ChEBI" id="CHEBI:29979"/>
        <dbReference type="ChEBI" id="CHEBI:33190"/>
        <dbReference type="ChEBI" id="CHEBI:58354"/>
        <dbReference type="ChEBI" id="CHEBI:143915"/>
        <dbReference type="ChEBI" id="CHEBI:157692"/>
    </reaction>
    <physiologicalReaction direction="left-to-right" evidence="11">
        <dbReference type="Rhea" id="RHEA:65757"/>
    </physiologicalReaction>
</comment>
<dbReference type="AlphaFoldDB" id="A0A382DXJ2"/>
<evidence type="ECO:0000256" key="8">
    <source>
        <dbReference type="ARBA" id="ARBA00022977"/>
    </source>
</evidence>
<feature type="non-terminal residue" evidence="13">
    <location>
        <position position="89"/>
    </location>
</feature>
<accession>A0A382DXJ2</accession>
<protein>
    <recommendedName>
        <fullName evidence="10">Thiamine pyrimidine synthase</fullName>
    </recommendedName>
</protein>
<name>A0A382DXJ2_9ZZZZ</name>
<keyword evidence="9" id="KW-0408">Iron</keyword>
<gene>
    <name evidence="13" type="ORF">METZ01_LOCUS195676</name>
</gene>
<dbReference type="SUPFAM" id="SSF53850">
    <property type="entry name" value="Periplasmic binding protein-like II"/>
    <property type="match status" value="1"/>
</dbReference>
<evidence type="ECO:0000256" key="11">
    <source>
        <dbReference type="ARBA" id="ARBA00048179"/>
    </source>
</evidence>
<dbReference type="GO" id="GO:0016740">
    <property type="term" value="F:transferase activity"/>
    <property type="evidence" value="ECO:0007669"/>
    <property type="project" value="UniProtKB-KW"/>
</dbReference>
<evidence type="ECO:0000256" key="5">
    <source>
        <dbReference type="ARBA" id="ARBA00022679"/>
    </source>
</evidence>
<dbReference type="PANTHER" id="PTHR31528:SF1">
    <property type="entry name" value="4-AMINO-5-HYDROXYMETHYL-2-METHYLPYRIMIDINE PHOSPHATE SYNTHASE THI11-RELATED"/>
    <property type="match status" value="1"/>
</dbReference>
<evidence type="ECO:0000259" key="12">
    <source>
        <dbReference type="Pfam" id="PF09084"/>
    </source>
</evidence>
<dbReference type="GO" id="GO:0046872">
    <property type="term" value="F:metal ion binding"/>
    <property type="evidence" value="ECO:0007669"/>
    <property type="project" value="UniProtKB-KW"/>
</dbReference>
<dbReference type="PROSITE" id="PS51257">
    <property type="entry name" value="PROKAR_LIPOPROTEIN"/>
    <property type="match status" value="1"/>
</dbReference>
<dbReference type="EMBL" id="UINC01041486">
    <property type="protein sequence ID" value="SVB42822.1"/>
    <property type="molecule type" value="Genomic_DNA"/>
</dbReference>
<dbReference type="InterPro" id="IPR015168">
    <property type="entry name" value="SsuA/THI5"/>
</dbReference>
<keyword evidence="5" id="KW-0808">Transferase</keyword>
<reference evidence="13" key="1">
    <citation type="submission" date="2018-05" db="EMBL/GenBank/DDBJ databases">
        <authorList>
            <person name="Lanie J.A."/>
            <person name="Ng W.-L."/>
            <person name="Kazmierczak K.M."/>
            <person name="Andrzejewski T.M."/>
            <person name="Davidsen T.M."/>
            <person name="Wayne K.J."/>
            <person name="Tettelin H."/>
            <person name="Glass J.I."/>
            <person name="Rusch D."/>
            <person name="Podicherti R."/>
            <person name="Tsui H.-C.T."/>
            <person name="Winkler M.E."/>
        </authorList>
    </citation>
    <scope>NUCLEOTIDE SEQUENCE</scope>
</reference>
<evidence type="ECO:0000256" key="6">
    <source>
        <dbReference type="ARBA" id="ARBA00022723"/>
    </source>
</evidence>
<keyword evidence="7" id="KW-0663">Pyridoxal phosphate</keyword>
<evidence type="ECO:0000256" key="1">
    <source>
        <dbReference type="ARBA" id="ARBA00003469"/>
    </source>
</evidence>
<comment type="function">
    <text evidence="1">Responsible for the formation of the pyrimidine heterocycle in the thiamine biosynthesis pathway. Catalyzes the formation of hydroxymethylpyrimidine phosphate (HMP-P) from histidine and pyridoxal phosphate (PLP). The protein uses PLP and the active site histidine to form HMP-P, generating an inactive enzyme. The enzyme can only undergo a single turnover, which suggests it is a suicide enzyme.</text>
</comment>
<comment type="pathway">
    <text evidence="2">Cofactor biosynthesis; thiamine diphosphate biosynthesis.</text>
</comment>
<dbReference type="Gene3D" id="3.40.190.10">
    <property type="entry name" value="Periplasmic binding protein-like II"/>
    <property type="match status" value="1"/>
</dbReference>
<dbReference type="GO" id="GO:0009228">
    <property type="term" value="P:thiamine biosynthetic process"/>
    <property type="evidence" value="ECO:0007669"/>
    <property type="project" value="UniProtKB-KW"/>
</dbReference>
<feature type="domain" description="SsuA/THI5-like" evidence="12">
    <location>
        <begin position="51"/>
        <end position="89"/>
    </location>
</feature>
<dbReference type="PANTHER" id="PTHR31528">
    <property type="entry name" value="4-AMINO-5-HYDROXYMETHYL-2-METHYLPYRIMIDINE PHOSPHATE SYNTHASE THI11-RELATED"/>
    <property type="match status" value="1"/>
</dbReference>
<keyword evidence="6" id="KW-0479">Metal-binding</keyword>
<sequence length="89" mass="9454">MNRFFVALVVALGILPFLAACGSSSEAPAPQIEAKVTSFPPVSVVLDWFPWSNHAGLFIAKDKGYFTAEGLDVDIHPPADPATILQTVA</sequence>
<evidence type="ECO:0000256" key="2">
    <source>
        <dbReference type="ARBA" id="ARBA00004948"/>
    </source>
</evidence>
<keyword evidence="8" id="KW-0784">Thiamine biosynthesis</keyword>
<dbReference type="Pfam" id="PF09084">
    <property type="entry name" value="NMT1"/>
    <property type="match status" value="1"/>
</dbReference>
<comment type="similarity">
    <text evidence="3">Belongs to the NMT1/THI5 family.</text>
</comment>
<evidence type="ECO:0000256" key="10">
    <source>
        <dbReference type="ARBA" id="ARBA00033171"/>
    </source>
</evidence>
<evidence type="ECO:0000256" key="9">
    <source>
        <dbReference type="ARBA" id="ARBA00023004"/>
    </source>
</evidence>
<organism evidence="13">
    <name type="scientific">marine metagenome</name>
    <dbReference type="NCBI Taxonomy" id="408172"/>
    <lineage>
        <taxon>unclassified sequences</taxon>
        <taxon>metagenomes</taxon>
        <taxon>ecological metagenomes</taxon>
    </lineage>
</organism>
<evidence type="ECO:0000256" key="4">
    <source>
        <dbReference type="ARBA" id="ARBA00011738"/>
    </source>
</evidence>
<evidence type="ECO:0000313" key="13">
    <source>
        <dbReference type="EMBL" id="SVB42822.1"/>
    </source>
</evidence>